<gene>
    <name evidence="4" type="ORF">P7079_07305</name>
</gene>
<dbReference type="PIRSF" id="PIRSF000126">
    <property type="entry name" value="11-beta-HSD1"/>
    <property type="match status" value="1"/>
</dbReference>
<organism evidence="4 5">
    <name type="scientific">Arcanobacterium canis</name>
    <dbReference type="NCBI Taxonomy" id="999183"/>
    <lineage>
        <taxon>Bacteria</taxon>
        <taxon>Bacillati</taxon>
        <taxon>Actinomycetota</taxon>
        <taxon>Actinomycetes</taxon>
        <taxon>Actinomycetales</taxon>
        <taxon>Actinomycetaceae</taxon>
        <taxon>Arcanobacterium</taxon>
    </lineage>
</organism>
<evidence type="ECO:0000256" key="1">
    <source>
        <dbReference type="ARBA" id="ARBA00006484"/>
    </source>
</evidence>
<keyword evidence="2" id="KW-0560">Oxidoreductase</keyword>
<dbReference type="SUPFAM" id="SSF51735">
    <property type="entry name" value="NAD(P)-binding Rossmann-fold domains"/>
    <property type="match status" value="1"/>
</dbReference>
<dbReference type="Proteomes" id="UP001215216">
    <property type="component" value="Chromosome"/>
</dbReference>
<dbReference type="PRINTS" id="PR00081">
    <property type="entry name" value="GDHRDH"/>
</dbReference>
<dbReference type="InterPro" id="IPR002347">
    <property type="entry name" value="SDR_fam"/>
</dbReference>
<dbReference type="RefSeq" id="WP_278012615.1">
    <property type="nucleotide sequence ID" value="NZ_CP121208.1"/>
</dbReference>
<dbReference type="PANTHER" id="PTHR44196">
    <property type="entry name" value="DEHYDROGENASE/REDUCTASE SDR FAMILY MEMBER 7B"/>
    <property type="match status" value="1"/>
</dbReference>
<protein>
    <submittedName>
        <fullName evidence="4">SDR family NAD(P)-dependent oxidoreductase</fullName>
    </submittedName>
</protein>
<dbReference type="Pfam" id="PF00106">
    <property type="entry name" value="adh_short"/>
    <property type="match status" value="1"/>
</dbReference>
<dbReference type="PRINTS" id="PR00080">
    <property type="entry name" value="SDRFAMILY"/>
</dbReference>
<reference evidence="4 5" key="1">
    <citation type="submission" date="2023-03" db="EMBL/GenBank/DDBJ databases">
        <title>Complete genome of Arcanobacterium canis strain DSM 25104 isolated in 2010 from a canine otitis externa in Germany.</title>
        <authorList>
            <person name="Borowiak M."/>
            <person name="Kreitlow A."/>
            <person name="Malorny B."/>
            <person name="Laemmler C."/>
            <person name="Prenger-Berninghoff E."/>
            <person name="Ploetz M."/>
            <person name="Abdulmawjood A."/>
        </authorList>
    </citation>
    <scope>NUCLEOTIDE SEQUENCE [LARGE SCALE GENOMIC DNA]</scope>
    <source>
        <strain evidence="4 5">DSM 25104</strain>
    </source>
</reference>
<dbReference type="InterPro" id="IPR036291">
    <property type="entry name" value="NAD(P)-bd_dom_sf"/>
</dbReference>
<dbReference type="Gene3D" id="3.40.50.720">
    <property type="entry name" value="NAD(P)-binding Rossmann-like Domain"/>
    <property type="match status" value="1"/>
</dbReference>
<evidence type="ECO:0000313" key="4">
    <source>
        <dbReference type="EMBL" id="WFM83190.1"/>
    </source>
</evidence>
<evidence type="ECO:0000256" key="2">
    <source>
        <dbReference type="ARBA" id="ARBA00023002"/>
    </source>
</evidence>
<sequence>MAQALITGASAGLGAEFAWQLAAEHTEVVLVARNAQRLEALATRIHNTLGVEAEVLPADLSRADDVARVANRLRDQERPIGLLVNNAGFGLGQDFVGGSVERELEGLDVMVRAPLVLSHAAAQVMAQRGAGAIINVSSLTSLTAQGTYSAHKAWLRTFSESLAAELSERGVHVSAVTPGLIRTEFHERSGVDASQWPDFVFADPSDVVANALDAARVGRVITTPTPLYKVAAALLRAAPRSLVRKFAGPGLSGRQ</sequence>
<proteinExistence type="inferred from homology"/>
<evidence type="ECO:0000256" key="3">
    <source>
        <dbReference type="RuleBase" id="RU000363"/>
    </source>
</evidence>
<dbReference type="EMBL" id="CP121208">
    <property type="protein sequence ID" value="WFM83190.1"/>
    <property type="molecule type" value="Genomic_DNA"/>
</dbReference>
<comment type="similarity">
    <text evidence="1 3">Belongs to the short-chain dehydrogenases/reductases (SDR) family.</text>
</comment>
<evidence type="ECO:0000313" key="5">
    <source>
        <dbReference type="Proteomes" id="UP001215216"/>
    </source>
</evidence>
<dbReference type="PANTHER" id="PTHR44196:SF2">
    <property type="entry name" value="SHORT-CHAIN DEHYDROGENASE-RELATED"/>
    <property type="match status" value="1"/>
</dbReference>
<name>A0ABY8G045_9ACTO</name>
<keyword evidence="5" id="KW-1185">Reference proteome</keyword>
<accession>A0ABY8G045</accession>